<dbReference type="EMBL" id="CADCTK010001025">
    <property type="protein sequence ID" value="CAA9294179.1"/>
    <property type="molecule type" value="Genomic_DNA"/>
</dbReference>
<dbReference type="AlphaFoldDB" id="A0A6J4K3T3"/>
<feature type="compositionally biased region" description="Basic residues" evidence="1">
    <location>
        <begin position="46"/>
        <end position="65"/>
    </location>
</feature>
<feature type="non-terminal residue" evidence="2">
    <location>
        <position position="1"/>
    </location>
</feature>
<proteinExistence type="predicted"/>
<feature type="non-terminal residue" evidence="2">
    <location>
        <position position="75"/>
    </location>
</feature>
<protein>
    <submittedName>
        <fullName evidence="2">Oxidoreductase</fullName>
    </submittedName>
</protein>
<accession>A0A6J4K3T3</accession>
<reference evidence="2" key="1">
    <citation type="submission" date="2020-02" db="EMBL/GenBank/DDBJ databases">
        <authorList>
            <person name="Meier V. D."/>
        </authorList>
    </citation>
    <scope>NUCLEOTIDE SEQUENCE</scope>
    <source>
        <strain evidence="2">AVDCRST_MAG26</strain>
    </source>
</reference>
<organism evidence="2">
    <name type="scientific">uncultured Chloroflexia bacterium</name>
    <dbReference type="NCBI Taxonomy" id="1672391"/>
    <lineage>
        <taxon>Bacteria</taxon>
        <taxon>Bacillati</taxon>
        <taxon>Chloroflexota</taxon>
        <taxon>Chloroflexia</taxon>
        <taxon>environmental samples</taxon>
    </lineage>
</organism>
<evidence type="ECO:0000313" key="2">
    <source>
        <dbReference type="EMBL" id="CAA9294179.1"/>
    </source>
</evidence>
<name>A0A6J4K3T3_9CHLR</name>
<feature type="compositionally biased region" description="Basic and acidic residues" evidence="1">
    <location>
        <begin position="35"/>
        <end position="45"/>
    </location>
</feature>
<sequence length="75" mass="8516">DPGDRRRAQIHERLVAAGTHHRLGAHLHAQPAGPDQRDRRKEVPRAHIRGRRPHPVNPRSRRALRPGRWLGTAGV</sequence>
<feature type="region of interest" description="Disordered" evidence="1">
    <location>
        <begin position="17"/>
        <end position="75"/>
    </location>
</feature>
<evidence type="ECO:0000256" key="1">
    <source>
        <dbReference type="SAM" id="MobiDB-lite"/>
    </source>
</evidence>
<gene>
    <name evidence="2" type="ORF">AVDCRST_MAG26-4330</name>
</gene>